<name>A0ABS8S303_DATST</name>
<keyword evidence="2" id="KW-1133">Transmembrane helix</keyword>
<comment type="caution">
    <text evidence="3">The sequence shown here is derived from an EMBL/GenBank/DDBJ whole genome shotgun (WGS) entry which is preliminary data.</text>
</comment>
<evidence type="ECO:0000313" key="4">
    <source>
        <dbReference type="Proteomes" id="UP000823775"/>
    </source>
</evidence>
<protein>
    <submittedName>
        <fullName evidence="3">Uncharacterized protein</fullName>
    </submittedName>
</protein>
<dbReference type="EMBL" id="JACEIK010000218">
    <property type="protein sequence ID" value="MCD7452645.1"/>
    <property type="molecule type" value="Genomic_DNA"/>
</dbReference>
<evidence type="ECO:0000313" key="3">
    <source>
        <dbReference type="EMBL" id="MCD7452645.1"/>
    </source>
</evidence>
<proteinExistence type="predicted"/>
<feature type="region of interest" description="Disordered" evidence="1">
    <location>
        <begin position="19"/>
        <end position="39"/>
    </location>
</feature>
<organism evidence="3 4">
    <name type="scientific">Datura stramonium</name>
    <name type="common">Jimsonweed</name>
    <name type="synonym">Common thornapple</name>
    <dbReference type="NCBI Taxonomy" id="4076"/>
    <lineage>
        <taxon>Eukaryota</taxon>
        <taxon>Viridiplantae</taxon>
        <taxon>Streptophyta</taxon>
        <taxon>Embryophyta</taxon>
        <taxon>Tracheophyta</taxon>
        <taxon>Spermatophyta</taxon>
        <taxon>Magnoliopsida</taxon>
        <taxon>eudicotyledons</taxon>
        <taxon>Gunneridae</taxon>
        <taxon>Pentapetalae</taxon>
        <taxon>asterids</taxon>
        <taxon>lamiids</taxon>
        <taxon>Solanales</taxon>
        <taxon>Solanaceae</taxon>
        <taxon>Solanoideae</taxon>
        <taxon>Datureae</taxon>
        <taxon>Datura</taxon>
    </lineage>
</organism>
<keyword evidence="4" id="KW-1185">Reference proteome</keyword>
<reference evidence="3 4" key="1">
    <citation type="journal article" date="2021" name="BMC Genomics">
        <title>Datura genome reveals duplications of psychoactive alkaloid biosynthetic genes and high mutation rate following tissue culture.</title>
        <authorList>
            <person name="Rajewski A."/>
            <person name="Carter-House D."/>
            <person name="Stajich J."/>
            <person name="Litt A."/>
        </authorList>
    </citation>
    <scope>NUCLEOTIDE SEQUENCE [LARGE SCALE GENOMIC DNA]</scope>
    <source>
        <strain evidence="3">AR-01</strain>
    </source>
</reference>
<feature type="transmembrane region" description="Helical" evidence="2">
    <location>
        <begin position="60"/>
        <end position="81"/>
    </location>
</feature>
<sequence length="104" mass="11231">MDLIDQWVVERESAALAAPPYSQGGKSKQGKKDTESGYSAIKVAEQRKRSNRGSDGRQRCLVLVVMAGGGLDGVIQLWWWVSEMLVVVVNKGDCFDGGGGSDGW</sequence>
<keyword evidence="2" id="KW-0812">Transmembrane</keyword>
<dbReference type="Proteomes" id="UP000823775">
    <property type="component" value="Unassembled WGS sequence"/>
</dbReference>
<evidence type="ECO:0000256" key="2">
    <source>
        <dbReference type="SAM" id="Phobius"/>
    </source>
</evidence>
<gene>
    <name evidence="3" type="ORF">HAX54_017705</name>
</gene>
<keyword evidence="2" id="KW-0472">Membrane</keyword>
<evidence type="ECO:0000256" key="1">
    <source>
        <dbReference type="SAM" id="MobiDB-lite"/>
    </source>
</evidence>
<accession>A0ABS8S303</accession>